<keyword evidence="3" id="KW-1185">Reference proteome</keyword>
<evidence type="ECO:0000313" key="3">
    <source>
        <dbReference type="Proteomes" id="UP000324629"/>
    </source>
</evidence>
<accession>A0A5J4N7M1</accession>
<dbReference type="EMBL" id="QNGE01007024">
    <property type="protein sequence ID" value="KAA3671199.1"/>
    <property type="molecule type" value="Genomic_DNA"/>
</dbReference>
<dbReference type="AlphaFoldDB" id="A0A5J4N7M1"/>
<sequence>MLTNASCSFRNTFRCDGHTFLCCVRFSHVAGSCLGNYFQPIVVILVEVLHPLIPSAIIGLFFWSVPSLCLFGLTVPSSFTTSNKNNYCFFTMAISPFSRPTVVNDLQKQNLPVSLSYSCLLQQCALSAAQVSNMCINNIRLSIHDEV</sequence>
<protein>
    <submittedName>
        <fullName evidence="2">Uncharacterized protein</fullName>
    </submittedName>
</protein>
<comment type="caution">
    <text evidence="2">The sequence shown here is derived from an EMBL/GenBank/DDBJ whole genome shotgun (WGS) entry which is preliminary data.</text>
</comment>
<keyword evidence="1" id="KW-1133">Transmembrane helix</keyword>
<feature type="non-terminal residue" evidence="2">
    <location>
        <position position="147"/>
    </location>
</feature>
<name>A0A5J4N7M1_9TREM</name>
<keyword evidence="1" id="KW-0472">Membrane</keyword>
<reference evidence="2 3" key="1">
    <citation type="journal article" date="2019" name="Gigascience">
        <title>Whole-genome sequence of the oriental lung fluke Paragonimus westermani.</title>
        <authorList>
            <person name="Oey H."/>
            <person name="Zakrzewski M."/>
            <person name="Narain K."/>
            <person name="Devi K.R."/>
            <person name="Agatsuma T."/>
            <person name="Nawaratna S."/>
            <person name="Gobert G.N."/>
            <person name="Jones M.K."/>
            <person name="Ragan M.A."/>
            <person name="McManus D.P."/>
            <person name="Krause L."/>
        </authorList>
    </citation>
    <scope>NUCLEOTIDE SEQUENCE [LARGE SCALE GENOMIC DNA]</scope>
    <source>
        <strain evidence="2 3">IND2009</strain>
    </source>
</reference>
<proteinExistence type="predicted"/>
<gene>
    <name evidence="2" type="ORF">DEA37_0005098</name>
</gene>
<dbReference type="Proteomes" id="UP000324629">
    <property type="component" value="Unassembled WGS sequence"/>
</dbReference>
<feature type="transmembrane region" description="Helical" evidence="1">
    <location>
        <begin position="52"/>
        <end position="75"/>
    </location>
</feature>
<organism evidence="2 3">
    <name type="scientific">Paragonimus westermani</name>
    <dbReference type="NCBI Taxonomy" id="34504"/>
    <lineage>
        <taxon>Eukaryota</taxon>
        <taxon>Metazoa</taxon>
        <taxon>Spiralia</taxon>
        <taxon>Lophotrochozoa</taxon>
        <taxon>Platyhelminthes</taxon>
        <taxon>Trematoda</taxon>
        <taxon>Digenea</taxon>
        <taxon>Plagiorchiida</taxon>
        <taxon>Troglotremata</taxon>
        <taxon>Troglotrematidae</taxon>
        <taxon>Paragonimus</taxon>
    </lineage>
</organism>
<evidence type="ECO:0000256" key="1">
    <source>
        <dbReference type="SAM" id="Phobius"/>
    </source>
</evidence>
<keyword evidence="1" id="KW-0812">Transmembrane</keyword>
<evidence type="ECO:0000313" key="2">
    <source>
        <dbReference type="EMBL" id="KAA3671199.1"/>
    </source>
</evidence>